<organism evidence="3 4">
    <name type="scientific">Serratia fonticola</name>
    <dbReference type="NCBI Taxonomy" id="47917"/>
    <lineage>
        <taxon>Bacteria</taxon>
        <taxon>Pseudomonadati</taxon>
        <taxon>Pseudomonadota</taxon>
        <taxon>Gammaproteobacteria</taxon>
        <taxon>Enterobacterales</taxon>
        <taxon>Yersiniaceae</taxon>
        <taxon>Serratia</taxon>
    </lineage>
</organism>
<dbReference type="PANTHER" id="PTHR33420">
    <property type="entry name" value="FIMBRIAL SUBUNIT ELFA-RELATED"/>
    <property type="match status" value="1"/>
</dbReference>
<proteinExistence type="predicted"/>
<keyword evidence="1" id="KW-0732">Signal</keyword>
<feature type="chain" id="PRO_5018550537" evidence="1">
    <location>
        <begin position="20"/>
        <end position="158"/>
    </location>
</feature>
<evidence type="ECO:0000256" key="1">
    <source>
        <dbReference type="SAM" id="SignalP"/>
    </source>
</evidence>
<dbReference type="Pfam" id="PF00419">
    <property type="entry name" value="Fimbrial"/>
    <property type="match status" value="1"/>
</dbReference>
<dbReference type="PANTHER" id="PTHR33420:SF33">
    <property type="entry name" value="MINOR FIMBRIAL SUBUNIT"/>
    <property type="match status" value="1"/>
</dbReference>
<name>A0A3S4WZ05_SERFO</name>
<dbReference type="InterPro" id="IPR000259">
    <property type="entry name" value="Adhesion_dom_fimbrial"/>
</dbReference>
<dbReference type="GO" id="GO:0043709">
    <property type="term" value="P:cell adhesion involved in single-species biofilm formation"/>
    <property type="evidence" value="ECO:0007669"/>
    <property type="project" value="TreeGrafter"/>
</dbReference>
<dbReference type="AlphaFoldDB" id="A0A3S4WZ05"/>
<dbReference type="InterPro" id="IPR008966">
    <property type="entry name" value="Adhesion_dom_sf"/>
</dbReference>
<feature type="signal peptide" evidence="1">
    <location>
        <begin position="1"/>
        <end position="19"/>
    </location>
</feature>
<dbReference type="InterPro" id="IPR036937">
    <property type="entry name" value="Adhesion_dom_fimbrial_sf"/>
</dbReference>
<evidence type="ECO:0000313" key="4">
    <source>
        <dbReference type="Proteomes" id="UP000270487"/>
    </source>
</evidence>
<dbReference type="InterPro" id="IPR050263">
    <property type="entry name" value="Bact_Fimbrial_Adh_Pro"/>
</dbReference>
<reference evidence="3 4" key="1">
    <citation type="submission" date="2018-12" db="EMBL/GenBank/DDBJ databases">
        <authorList>
            <consortium name="Pathogen Informatics"/>
        </authorList>
    </citation>
    <scope>NUCLEOTIDE SEQUENCE [LARGE SCALE GENOMIC DNA]</scope>
    <source>
        <strain evidence="3 4">NCTC13193</strain>
    </source>
</reference>
<dbReference type="Proteomes" id="UP000270487">
    <property type="component" value="Chromosome"/>
</dbReference>
<accession>A0A3S4WZ05</accession>
<feature type="domain" description="Fimbrial-type adhesion" evidence="2">
    <location>
        <begin position="25"/>
        <end position="158"/>
    </location>
</feature>
<evidence type="ECO:0000313" key="3">
    <source>
        <dbReference type="EMBL" id="VEI61919.1"/>
    </source>
</evidence>
<protein>
    <submittedName>
        <fullName evidence="3">Putative minor fimbrial subunit StfF</fullName>
    </submittedName>
</protein>
<sequence length="158" mass="16648">MMRYVTLGLLLAVSSPLFAADNMLFRGTLIEPPPCTINDGGMVDVDFGERVGVNKVDGVNYLKAMDYRITCEPGATGLDMALTLSGVQTGYDAAAVQTDLPDLGIRVLQNGKPFTLNTPLSVDPKSPPALEAVPVKTPGATLTEGAFVATATLKAEYQ</sequence>
<evidence type="ECO:0000259" key="2">
    <source>
        <dbReference type="Pfam" id="PF00419"/>
    </source>
</evidence>
<dbReference type="GO" id="GO:0009289">
    <property type="term" value="C:pilus"/>
    <property type="evidence" value="ECO:0007669"/>
    <property type="project" value="InterPro"/>
</dbReference>
<dbReference type="Gene3D" id="2.60.40.1090">
    <property type="entry name" value="Fimbrial-type adhesion domain"/>
    <property type="match status" value="1"/>
</dbReference>
<gene>
    <name evidence="3" type="ORF">NCTC13193_00101</name>
</gene>
<dbReference type="EMBL" id="LR134492">
    <property type="protein sequence ID" value="VEI61919.1"/>
    <property type="molecule type" value="Genomic_DNA"/>
</dbReference>
<dbReference type="SUPFAM" id="SSF49401">
    <property type="entry name" value="Bacterial adhesins"/>
    <property type="match status" value="1"/>
</dbReference>